<dbReference type="EMBL" id="PSYR01000002">
    <property type="protein sequence ID" value="RCN56614.1"/>
    <property type="molecule type" value="Genomic_DNA"/>
</dbReference>
<comment type="caution">
    <text evidence="1">The sequence shown here is derived from an EMBL/GenBank/DDBJ whole genome shotgun (WGS) entry which is preliminary data.</text>
</comment>
<reference evidence="1 2" key="1">
    <citation type="submission" date="2018-02" db="EMBL/GenBank/DDBJ databases">
        <title>Insights into the biology of acidophilic members of the Acidiferrobacteraceae family derived from comparative genomic analyses.</title>
        <authorList>
            <person name="Issotta F."/>
            <person name="Thyssen C."/>
            <person name="Mena C."/>
            <person name="Moya A."/>
            <person name="Bellenberg S."/>
            <person name="Sproer C."/>
            <person name="Covarrubias P.C."/>
            <person name="Sand W."/>
            <person name="Quatrini R."/>
            <person name="Vera M."/>
        </authorList>
    </citation>
    <scope>NUCLEOTIDE SEQUENCE [LARGE SCALE GENOMIC DNA]</scope>
    <source>
        <strain evidence="2">m-1</strain>
    </source>
</reference>
<dbReference type="Pfam" id="PF12007">
    <property type="entry name" value="DUF3501"/>
    <property type="match status" value="1"/>
</dbReference>
<dbReference type="InterPro" id="IPR021890">
    <property type="entry name" value="DUF3501"/>
</dbReference>
<dbReference type="AlphaFoldDB" id="A0A368HDV4"/>
<keyword evidence="2" id="KW-1185">Reference proteome</keyword>
<proteinExistence type="predicted"/>
<evidence type="ECO:0000313" key="2">
    <source>
        <dbReference type="Proteomes" id="UP000253250"/>
    </source>
</evidence>
<gene>
    <name evidence="1" type="ORF">C4900_12600</name>
</gene>
<name>A0A368HDV4_9GAMM</name>
<sequence length="193" mass="22038">MQTLTRKDLMSLEKYAEERPAFRARVMAHKRDRQVAIGAHATLYFEDRLTIQYQIQEMLRIEKIFEARDIEEELNAYNPLIPDGANWKATFMLEYEDVAERRTALARLSGVATRVYVRVADRPRVYALADEDMGRENDDKTSSVHFLRFDLTPELVAAARGGAMIACGIDHPAYQGETILMEAQRTALLADLA</sequence>
<evidence type="ECO:0000313" key="1">
    <source>
        <dbReference type="EMBL" id="RCN56614.1"/>
    </source>
</evidence>
<dbReference type="RefSeq" id="WP_114283194.1">
    <property type="nucleotide sequence ID" value="NZ_PSYR01000002.1"/>
</dbReference>
<dbReference type="OrthoDB" id="9780579at2"/>
<organism evidence="1 2">
    <name type="scientific">Acidiferrobacter thiooxydans</name>
    <dbReference type="NCBI Taxonomy" id="163359"/>
    <lineage>
        <taxon>Bacteria</taxon>
        <taxon>Pseudomonadati</taxon>
        <taxon>Pseudomonadota</taxon>
        <taxon>Gammaproteobacteria</taxon>
        <taxon>Acidiferrobacterales</taxon>
        <taxon>Acidiferrobacteraceae</taxon>
        <taxon>Acidiferrobacter</taxon>
    </lineage>
</organism>
<protein>
    <submittedName>
        <fullName evidence="1">DUF3501 domain-containing protein</fullName>
    </submittedName>
</protein>
<dbReference type="Proteomes" id="UP000253250">
    <property type="component" value="Unassembled WGS sequence"/>
</dbReference>
<accession>A0A368HDV4</accession>